<evidence type="ECO:0000313" key="1">
    <source>
        <dbReference type="EMBL" id="GIY18207.1"/>
    </source>
</evidence>
<gene>
    <name evidence="1" type="ORF">CDAR_40381</name>
</gene>
<comment type="caution">
    <text evidence="1">The sequence shown here is derived from an EMBL/GenBank/DDBJ whole genome shotgun (WGS) entry which is preliminary data.</text>
</comment>
<accession>A0AAV4RDL9</accession>
<dbReference type="Proteomes" id="UP001054837">
    <property type="component" value="Unassembled WGS sequence"/>
</dbReference>
<organism evidence="1 2">
    <name type="scientific">Caerostris darwini</name>
    <dbReference type="NCBI Taxonomy" id="1538125"/>
    <lineage>
        <taxon>Eukaryota</taxon>
        <taxon>Metazoa</taxon>
        <taxon>Ecdysozoa</taxon>
        <taxon>Arthropoda</taxon>
        <taxon>Chelicerata</taxon>
        <taxon>Arachnida</taxon>
        <taxon>Araneae</taxon>
        <taxon>Araneomorphae</taxon>
        <taxon>Entelegynae</taxon>
        <taxon>Araneoidea</taxon>
        <taxon>Araneidae</taxon>
        <taxon>Caerostris</taxon>
    </lineage>
</organism>
<dbReference type="EMBL" id="BPLQ01005872">
    <property type="protein sequence ID" value="GIY18207.1"/>
    <property type="molecule type" value="Genomic_DNA"/>
</dbReference>
<sequence length="90" mass="9843">MRDGENLFMYGGEEEKSGKRDVFWPKWSEGAAVAATVGGGWRHEPEAVWRSIRSHAVTAGATTLAVGRGDHGTLTRTLFLKHPLSPNLPQ</sequence>
<keyword evidence="2" id="KW-1185">Reference proteome</keyword>
<proteinExistence type="predicted"/>
<evidence type="ECO:0000313" key="2">
    <source>
        <dbReference type="Proteomes" id="UP001054837"/>
    </source>
</evidence>
<dbReference type="AlphaFoldDB" id="A0AAV4RDL9"/>
<name>A0AAV4RDL9_9ARAC</name>
<reference evidence="1 2" key="1">
    <citation type="submission" date="2021-06" db="EMBL/GenBank/DDBJ databases">
        <title>Caerostris darwini draft genome.</title>
        <authorList>
            <person name="Kono N."/>
            <person name="Arakawa K."/>
        </authorList>
    </citation>
    <scope>NUCLEOTIDE SEQUENCE [LARGE SCALE GENOMIC DNA]</scope>
</reference>
<protein>
    <submittedName>
        <fullName evidence="1">Uncharacterized protein</fullName>
    </submittedName>
</protein>